<evidence type="ECO:0000313" key="1">
    <source>
        <dbReference type="EMBL" id="AWW35433.1"/>
    </source>
</evidence>
<dbReference type="InterPro" id="IPR032710">
    <property type="entry name" value="NTF2-like_dom_sf"/>
</dbReference>
<name>A0A2Z4IT59_9ACTN</name>
<sequence length="90" mass="10380">MLYESPADFCAEYARAHDRDKADGFGAVSRLEEVTVVREASDTARVEALWFTCGHDPYSGYYDVFKRTAFVLVKQYDGWRLHSEEDLGYE</sequence>
<dbReference type="SUPFAM" id="SSF54427">
    <property type="entry name" value="NTF2-like"/>
    <property type="match status" value="1"/>
</dbReference>
<protein>
    <recommendedName>
        <fullName evidence="3">DUF4440 domain-containing protein</fullName>
    </recommendedName>
</protein>
<proteinExistence type="predicted"/>
<dbReference type="KEGG" id="scad:DN051_00990"/>
<evidence type="ECO:0008006" key="3">
    <source>
        <dbReference type="Google" id="ProtNLM"/>
    </source>
</evidence>
<dbReference type="Proteomes" id="UP000249616">
    <property type="component" value="Chromosome"/>
</dbReference>
<dbReference type="RefSeq" id="WP_112437622.1">
    <property type="nucleotide sequence ID" value="NZ_CP030073.1"/>
</dbReference>
<dbReference type="EMBL" id="CP030073">
    <property type="protein sequence ID" value="AWW35433.1"/>
    <property type="molecule type" value="Genomic_DNA"/>
</dbReference>
<keyword evidence="2" id="KW-1185">Reference proteome</keyword>
<reference evidence="1 2" key="1">
    <citation type="journal article" date="2019" name="Int. J. Syst. Evol. Microbiol.">
        <title>Streptomyces cadmiisoli sp. nov., a novel actinomycete isolated from cadmium-contaminated soil.</title>
        <authorList>
            <person name="Li K."/>
            <person name="Tang X."/>
            <person name="Zhao J."/>
            <person name="Guo Y."/>
            <person name="Tang Y."/>
            <person name="Gao J."/>
        </authorList>
    </citation>
    <scope>NUCLEOTIDE SEQUENCE [LARGE SCALE GENOMIC DNA]</scope>
    <source>
        <strain evidence="1 2">ZFG47</strain>
    </source>
</reference>
<accession>A0A2Z4IT59</accession>
<organism evidence="1 2">
    <name type="scientific">Streptomyces cadmiisoli</name>
    <dbReference type="NCBI Taxonomy" id="2184053"/>
    <lineage>
        <taxon>Bacteria</taxon>
        <taxon>Bacillati</taxon>
        <taxon>Actinomycetota</taxon>
        <taxon>Actinomycetes</taxon>
        <taxon>Kitasatosporales</taxon>
        <taxon>Streptomycetaceae</taxon>
        <taxon>Streptomyces</taxon>
        <taxon>Streptomyces aurantiacus group</taxon>
    </lineage>
</organism>
<evidence type="ECO:0000313" key="2">
    <source>
        <dbReference type="Proteomes" id="UP000249616"/>
    </source>
</evidence>
<dbReference type="AlphaFoldDB" id="A0A2Z4IT59"/>
<gene>
    <name evidence="1" type="ORF">DN051_00990</name>
</gene>